<dbReference type="RefSeq" id="WP_189084152.1">
    <property type="nucleotide sequence ID" value="NZ_BMRJ01000001.1"/>
</dbReference>
<reference evidence="6" key="2">
    <citation type="submission" date="2020-09" db="EMBL/GenBank/DDBJ databases">
        <authorList>
            <person name="Sun Q."/>
            <person name="Ohkuma M."/>
        </authorList>
    </citation>
    <scope>NUCLEOTIDE SEQUENCE</scope>
    <source>
        <strain evidence="6">JCM 3346</strain>
    </source>
</reference>
<gene>
    <name evidence="6" type="ORF">GCM10010196_09850</name>
</gene>
<evidence type="ECO:0000256" key="2">
    <source>
        <dbReference type="ARBA" id="ARBA00023125"/>
    </source>
</evidence>
<comment type="caution">
    <text evidence="6">The sequence shown here is derived from an EMBL/GenBank/DDBJ whole genome shotgun (WGS) entry which is preliminary data.</text>
</comment>
<accession>A0A918F8D0</accession>
<feature type="compositionally biased region" description="Acidic residues" evidence="4">
    <location>
        <begin position="239"/>
        <end position="248"/>
    </location>
</feature>
<dbReference type="EMBL" id="BMRJ01000001">
    <property type="protein sequence ID" value="GGR18747.1"/>
    <property type="molecule type" value="Genomic_DNA"/>
</dbReference>
<dbReference type="AlphaFoldDB" id="A0A918F8D0"/>
<dbReference type="CDD" id="cd07377">
    <property type="entry name" value="WHTH_GntR"/>
    <property type="match status" value="1"/>
</dbReference>
<dbReference type="GO" id="GO:0003700">
    <property type="term" value="F:DNA-binding transcription factor activity"/>
    <property type="evidence" value="ECO:0007669"/>
    <property type="project" value="InterPro"/>
</dbReference>
<dbReference type="Proteomes" id="UP000610303">
    <property type="component" value="Unassembled WGS sequence"/>
</dbReference>
<evidence type="ECO:0000259" key="5">
    <source>
        <dbReference type="PROSITE" id="PS50949"/>
    </source>
</evidence>
<dbReference type="InterPro" id="IPR036390">
    <property type="entry name" value="WH_DNA-bd_sf"/>
</dbReference>
<proteinExistence type="predicted"/>
<keyword evidence="1" id="KW-0805">Transcription regulation</keyword>
<keyword evidence="3" id="KW-0804">Transcription</keyword>
<evidence type="ECO:0000313" key="6">
    <source>
        <dbReference type="EMBL" id="GGR18747.1"/>
    </source>
</evidence>
<dbReference type="PROSITE" id="PS50949">
    <property type="entry name" value="HTH_GNTR"/>
    <property type="match status" value="2"/>
</dbReference>
<dbReference type="InterPro" id="IPR008920">
    <property type="entry name" value="TF_FadR/GntR_C"/>
</dbReference>
<dbReference type="InterPro" id="IPR036388">
    <property type="entry name" value="WH-like_DNA-bd_sf"/>
</dbReference>
<dbReference type="SMART" id="SM00345">
    <property type="entry name" value="HTH_GNTR"/>
    <property type="match status" value="2"/>
</dbReference>
<dbReference type="InterPro" id="IPR011711">
    <property type="entry name" value="GntR_C"/>
</dbReference>
<dbReference type="PANTHER" id="PTHR43537:SF45">
    <property type="entry name" value="GNTR FAMILY REGULATORY PROTEIN"/>
    <property type="match status" value="1"/>
</dbReference>
<feature type="domain" description="HTH gntR-type" evidence="5">
    <location>
        <begin position="248"/>
        <end position="316"/>
    </location>
</feature>
<feature type="domain" description="HTH gntR-type" evidence="5">
    <location>
        <begin position="9"/>
        <end position="76"/>
    </location>
</feature>
<organism evidence="6 7">
    <name type="scientific">Agromyces mediolanus</name>
    <name type="common">Corynebacterium mediolanum</name>
    <dbReference type="NCBI Taxonomy" id="41986"/>
    <lineage>
        <taxon>Bacteria</taxon>
        <taxon>Bacillati</taxon>
        <taxon>Actinomycetota</taxon>
        <taxon>Actinomycetes</taxon>
        <taxon>Micrococcales</taxon>
        <taxon>Microbacteriaceae</taxon>
        <taxon>Agromyces</taxon>
    </lineage>
</organism>
<evidence type="ECO:0000256" key="1">
    <source>
        <dbReference type="ARBA" id="ARBA00023015"/>
    </source>
</evidence>
<evidence type="ECO:0000256" key="4">
    <source>
        <dbReference type="SAM" id="MobiDB-lite"/>
    </source>
</evidence>
<dbReference type="PRINTS" id="PR00035">
    <property type="entry name" value="HTHGNTR"/>
</dbReference>
<sequence>MPRTRSNDDTAVERVLRGLRDDIIDGTRPGGEHLVERTIAEEYEVSRLPVRIAIRRLTLDGLVDQLPRRGSFVRPMTRSDVADVAELHHAFDRLAVRTAAVRRGEADLERFRGHVAAAEAAEAAGDRDELARVGVRFRSDTYLASANRPLLEIHDALLSRTQRMFALAERSATAPLPYYRRFLAAFEARDADAADAAMAEFSAHLRAARQERMLRRLDDALAPGAPRSTPTRPAGGDAAEGESADAESSDAAPVIEGVRADIIAGRRRPGEVLSERALSQEYGVGRIPVRQAIDALRFEGLATDGTSRIPSRVRAIPPEEAADFFDVCVTLDVLASRLAAQRPTRDELALLEGCLLEEERLSPDDPEQLLDRMFAFRRQVYVMAENRLLLEIGRLVEARMRILVAHAPMAAEVKRGHRFLFEAIASRETGLAEAIYLSVFTDPSRRDRVVDGPAG</sequence>
<evidence type="ECO:0000256" key="3">
    <source>
        <dbReference type="ARBA" id="ARBA00023163"/>
    </source>
</evidence>
<dbReference type="GO" id="GO:0003677">
    <property type="term" value="F:DNA binding"/>
    <property type="evidence" value="ECO:0007669"/>
    <property type="project" value="UniProtKB-KW"/>
</dbReference>
<evidence type="ECO:0000313" key="7">
    <source>
        <dbReference type="Proteomes" id="UP000610303"/>
    </source>
</evidence>
<protein>
    <recommendedName>
        <fullName evidence="5">HTH gntR-type domain-containing protein</fullName>
    </recommendedName>
</protein>
<dbReference type="SMART" id="SM00895">
    <property type="entry name" value="FCD"/>
    <property type="match status" value="2"/>
</dbReference>
<keyword evidence="7" id="KW-1185">Reference proteome</keyword>
<dbReference type="SUPFAM" id="SSF48008">
    <property type="entry name" value="GntR ligand-binding domain-like"/>
    <property type="match status" value="2"/>
</dbReference>
<keyword evidence="2" id="KW-0238">DNA-binding</keyword>
<feature type="region of interest" description="Disordered" evidence="4">
    <location>
        <begin position="220"/>
        <end position="250"/>
    </location>
</feature>
<name>A0A918F8D0_AGRME</name>
<dbReference type="InterPro" id="IPR000524">
    <property type="entry name" value="Tscrpt_reg_HTH_GntR"/>
</dbReference>
<dbReference type="Pfam" id="PF00392">
    <property type="entry name" value="GntR"/>
    <property type="match status" value="2"/>
</dbReference>
<dbReference type="Gene3D" id="1.10.10.10">
    <property type="entry name" value="Winged helix-like DNA-binding domain superfamily/Winged helix DNA-binding domain"/>
    <property type="match status" value="2"/>
</dbReference>
<reference evidence="6" key="1">
    <citation type="journal article" date="2014" name="Int. J. Syst. Evol. Microbiol.">
        <title>Complete genome sequence of Corynebacterium casei LMG S-19264T (=DSM 44701T), isolated from a smear-ripened cheese.</title>
        <authorList>
            <consortium name="US DOE Joint Genome Institute (JGI-PGF)"/>
            <person name="Walter F."/>
            <person name="Albersmeier A."/>
            <person name="Kalinowski J."/>
            <person name="Ruckert C."/>
        </authorList>
    </citation>
    <scope>NUCLEOTIDE SEQUENCE</scope>
    <source>
        <strain evidence="6">JCM 3346</strain>
    </source>
</reference>
<dbReference type="SUPFAM" id="SSF46785">
    <property type="entry name" value="Winged helix' DNA-binding domain"/>
    <property type="match status" value="2"/>
</dbReference>
<dbReference type="Pfam" id="PF07729">
    <property type="entry name" value="FCD"/>
    <property type="match status" value="2"/>
</dbReference>
<dbReference type="PANTHER" id="PTHR43537">
    <property type="entry name" value="TRANSCRIPTIONAL REGULATOR, GNTR FAMILY"/>
    <property type="match status" value="1"/>
</dbReference>
<dbReference type="Gene3D" id="1.20.120.530">
    <property type="entry name" value="GntR ligand-binding domain-like"/>
    <property type="match status" value="2"/>
</dbReference>